<dbReference type="AlphaFoldDB" id="A0A023G4S7"/>
<accession>A0A023G4S7</accession>
<name>A0A023G4S7_AMBTT</name>
<reference evidence="1" key="1">
    <citation type="submission" date="2014-03" db="EMBL/GenBank/DDBJ databases">
        <title>The sialotranscriptome of Amblyomma triste, Amblyomma parvum and Amblyomma cajennense ticks, uncovered by 454-based RNA-seq.</title>
        <authorList>
            <person name="Garcia G.R."/>
            <person name="Gardinassi L.G."/>
            <person name="Ribeiro J.M."/>
            <person name="Anatriello E."/>
            <person name="Ferreira B.R."/>
            <person name="Moreira H.N."/>
            <person name="Mafra C."/>
            <person name="Olegario M.M."/>
            <person name="Szabo P.J."/>
            <person name="Miranda-Santos I.K."/>
            <person name="Maruyama S.R."/>
        </authorList>
    </citation>
    <scope>NUCLEOTIDE SEQUENCE</scope>
    <source>
        <strain evidence="1">Mato Grasso do Sul</strain>
        <tissue evidence="1">Salivary glands</tissue>
    </source>
</reference>
<evidence type="ECO:0000313" key="1">
    <source>
        <dbReference type="EMBL" id="JAC29241.1"/>
    </source>
</evidence>
<dbReference type="EMBL" id="GBBM01006177">
    <property type="protein sequence ID" value="JAC29241.1"/>
    <property type="molecule type" value="mRNA"/>
</dbReference>
<sequence>MFISLVRLAADPWSRRQSPIRVPKVPLSYRYPRVTVLVVTVTGTCLLFSRVIYDAFLVDFFEPNRPPKRELDIGMLLKQTMLRKEGEPPRNLEEALNEQEMIRKQKLLEKEQKEALAARL</sequence>
<proteinExistence type="evidence at transcript level"/>
<organism evidence="1">
    <name type="scientific">Amblyomma triste</name>
    <name type="common">Neotropical tick</name>
    <dbReference type="NCBI Taxonomy" id="251400"/>
    <lineage>
        <taxon>Eukaryota</taxon>
        <taxon>Metazoa</taxon>
        <taxon>Ecdysozoa</taxon>
        <taxon>Arthropoda</taxon>
        <taxon>Chelicerata</taxon>
        <taxon>Arachnida</taxon>
        <taxon>Acari</taxon>
        <taxon>Parasitiformes</taxon>
        <taxon>Ixodida</taxon>
        <taxon>Ixodoidea</taxon>
        <taxon>Ixodidae</taxon>
        <taxon>Amblyomminae</taxon>
        <taxon>Amblyomma</taxon>
    </lineage>
</organism>
<protein>
    <submittedName>
        <fullName evidence="1">Putative conserved protein with signal anchor</fullName>
    </submittedName>
</protein>